<dbReference type="GO" id="GO:0004566">
    <property type="term" value="F:beta-glucuronidase activity"/>
    <property type="evidence" value="ECO:0007669"/>
    <property type="project" value="TreeGrafter"/>
</dbReference>
<dbReference type="PANTHER" id="PTHR14363:SF45">
    <property type="entry name" value="HEPARANASE-LIKE PROTEIN 3 ISOFORM X1"/>
    <property type="match status" value="1"/>
</dbReference>
<dbReference type="InterPro" id="IPR017853">
    <property type="entry name" value="GH"/>
</dbReference>
<dbReference type="Pfam" id="PF03662">
    <property type="entry name" value="Glyco_hydro_79n"/>
    <property type="match status" value="1"/>
</dbReference>
<dbReference type="Proteomes" id="UP000593562">
    <property type="component" value="Unassembled WGS sequence"/>
</dbReference>
<reference evidence="3 4" key="1">
    <citation type="journal article" date="2020" name="Nat. Commun.">
        <title>Genome of Tripterygium wilfordii and identification of cytochrome P450 involved in triptolide biosynthesis.</title>
        <authorList>
            <person name="Tu L."/>
            <person name="Su P."/>
            <person name="Zhang Z."/>
            <person name="Gao L."/>
            <person name="Wang J."/>
            <person name="Hu T."/>
            <person name="Zhou J."/>
            <person name="Zhang Y."/>
            <person name="Zhao Y."/>
            <person name="Liu Y."/>
            <person name="Song Y."/>
            <person name="Tong Y."/>
            <person name="Lu Y."/>
            <person name="Yang J."/>
            <person name="Xu C."/>
            <person name="Jia M."/>
            <person name="Peters R.J."/>
            <person name="Huang L."/>
            <person name="Gao W."/>
        </authorList>
    </citation>
    <scope>NUCLEOTIDE SEQUENCE [LARGE SCALE GENOMIC DNA]</scope>
    <source>
        <strain evidence="4">cv. XIE 37</strain>
        <tissue evidence="3">Leaf</tissue>
    </source>
</reference>
<dbReference type="PANTHER" id="PTHR14363">
    <property type="entry name" value="HEPARANASE-RELATED"/>
    <property type="match status" value="1"/>
</dbReference>
<dbReference type="InterPro" id="IPR005199">
    <property type="entry name" value="Glyco_hydro_79"/>
</dbReference>
<evidence type="ECO:0000256" key="1">
    <source>
        <dbReference type="ARBA" id="ARBA00009800"/>
    </source>
</evidence>
<dbReference type="GO" id="GO:0009505">
    <property type="term" value="C:plant-type cell wall"/>
    <property type="evidence" value="ECO:0007669"/>
    <property type="project" value="TreeGrafter"/>
</dbReference>
<keyword evidence="2" id="KW-0732">Signal</keyword>
<dbReference type="AlphaFoldDB" id="A0A7J7DP82"/>
<proteinExistence type="inferred from homology"/>
<gene>
    <name evidence="3" type="ORF">HS088_TW04G00111</name>
</gene>
<dbReference type="EMBL" id="JAAARO010000004">
    <property type="protein sequence ID" value="KAF5748161.1"/>
    <property type="molecule type" value="Genomic_DNA"/>
</dbReference>
<organism evidence="3 4">
    <name type="scientific">Tripterygium wilfordii</name>
    <name type="common">Thunder God vine</name>
    <dbReference type="NCBI Taxonomy" id="458696"/>
    <lineage>
        <taxon>Eukaryota</taxon>
        <taxon>Viridiplantae</taxon>
        <taxon>Streptophyta</taxon>
        <taxon>Embryophyta</taxon>
        <taxon>Tracheophyta</taxon>
        <taxon>Spermatophyta</taxon>
        <taxon>Magnoliopsida</taxon>
        <taxon>eudicotyledons</taxon>
        <taxon>Gunneridae</taxon>
        <taxon>Pentapetalae</taxon>
        <taxon>rosids</taxon>
        <taxon>fabids</taxon>
        <taxon>Celastrales</taxon>
        <taxon>Celastraceae</taxon>
        <taxon>Tripterygium</taxon>
    </lineage>
</organism>
<evidence type="ECO:0000313" key="4">
    <source>
        <dbReference type="Proteomes" id="UP000593562"/>
    </source>
</evidence>
<evidence type="ECO:0000256" key="2">
    <source>
        <dbReference type="SAM" id="SignalP"/>
    </source>
</evidence>
<sequence>MASLSNLLHLIFWLYFVGHSSISVALQGLVSINGTAPIAETDNDFVCATIDWWPPEKCDYGTSVIFGLNALSGRKIGSDGSVIEAWNSSNAESLLRYTVNKGYPIYGWELGNELSGNGVGARISADQYAYDISQLQNLVQVIYKDFKVKPIVMAPGGFLDVNWYTEFLHKAPYSSLQAVSQHIYNLGPGVATDLVEKILNPSYLDGGLQMFSSLQNILKSSETSAVSWVSEAGGAWNSGHNHITNAFVFSFWYLDQLGMASKYDTKTYCRQSLIGGNYGLLNTNTFLPNPDYYSALLWHRLMGAKVLSTSFSGTNKIRAYAHCSKASQGITLLLINLDGNTTVHIQVSTGNAGSNGSLSMQEQNQTQRKKISRMASNNELLGIFRQEYHLTAKDGDLHSQTMLLNGVPLSVGSTAAIPDLEPEYNYQSNPIDVGPYSIVFAHMPNVTVPACK</sequence>
<evidence type="ECO:0000313" key="3">
    <source>
        <dbReference type="EMBL" id="KAF5748161.1"/>
    </source>
</evidence>
<evidence type="ECO:0008006" key="5">
    <source>
        <dbReference type="Google" id="ProtNLM"/>
    </source>
</evidence>
<protein>
    <recommendedName>
        <fullName evidence="5">Heparanase-like protein 3</fullName>
    </recommendedName>
</protein>
<accession>A0A7J7DP82</accession>
<feature type="signal peptide" evidence="2">
    <location>
        <begin position="1"/>
        <end position="25"/>
    </location>
</feature>
<dbReference type="Gene3D" id="3.20.20.80">
    <property type="entry name" value="Glycosidases"/>
    <property type="match status" value="1"/>
</dbReference>
<comment type="caution">
    <text evidence="3">The sequence shown here is derived from an EMBL/GenBank/DDBJ whole genome shotgun (WGS) entry which is preliminary data.</text>
</comment>
<name>A0A7J7DP82_TRIWF</name>
<dbReference type="InParanoid" id="A0A7J7DP82"/>
<dbReference type="SUPFAM" id="SSF51445">
    <property type="entry name" value="(Trans)glycosidases"/>
    <property type="match status" value="1"/>
</dbReference>
<keyword evidence="4" id="KW-1185">Reference proteome</keyword>
<comment type="similarity">
    <text evidence="1">Belongs to the glycosyl hydrolase 79 family.</text>
</comment>
<dbReference type="GO" id="GO:0016020">
    <property type="term" value="C:membrane"/>
    <property type="evidence" value="ECO:0007669"/>
    <property type="project" value="InterPro"/>
</dbReference>
<feature type="chain" id="PRO_5029474370" description="Heparanase-like protein 3" evidence="2">
    <location>
        <begin position="26"/>
        <end position="452"/>
    </location>
</feature>